<evidence type="ECO:0000313" key="1">
    <source>
        <dbReference type="EMBL" id="TNJ65952.1"/>
    </source>
</evidence>
<organism evidence="1 2">
    <name type="scientific">Paenibacillus hemerocallicola</name>
    <dbReference type="NCBI Taxonomy" id="1172614"/>
    <lineage>
        <taxon>Bacteria</taxon>
        <taxon>Bacillati</taxon>
        <taxon>Bacillota</taxon>
        <taxon>Bacilli</taxon>
        <taxon>Bacillales</taxon>
        <taxon>Paenibacillaceae</taxon>
        <taxon>Paenibacillus</taxon>
    </lineage>
</organism>
<dbReference type="OrthoDB" id="2626501at2"/>
<gene>
    <name evidence="1" type="ORF">FE784_12290</name>
</gene>
<dbReference type="EMBL" id="VDCQ01000014">
    <property type="protein sequence ID" value="TNJ65952.1"/>
    <property type="molecule type" value="Genomic_DNA"/>
</dbReference>
<protein>
    <recommendedName>
        <fullName evidence="3">MarR family transcriptional regulator</fullName>
    </recommendedName>
</protein>
<dbReference type="Gene3D" id="1.10.10.10">
    <property type="entry name" value="Winged helix-like DNA-binding domain superfamily/Winged helix DNA-binding domain"/>
    <property type="match status" value="1"/>
</dbReference>
<dbReference type="InterPro" id="IPR036388">
    <property type="entry name" value="WH-like_DNA-bd_sf"/>
</dbReference>
<dbReference type="AlphaFoldDB" id="A0A5C4TAN6"/>
<evidence type="ECO:0008006" key="3">
    <source>
        <dbReference type="Google" id="ProtNLM"/>
    </source>
</evidence>
<dbReference type="Proteomes" id="UP000307943">
    <property type="component" value="Unassembled WGS sequence"/>
</dbReference>
<proteinExistence type="predicted"/>
<keyword evidence="2" id="KW-1185">Reference proteome</keyword>
<evidence type="ECO:0000313" key="2">
    <source>
        <dbReference type="Proteomes" id="UP000307943"/>
    </source>
</evidence>
<sequence>MNLTPLQQSVLLALTTEWQTPAQIAGQLPKASGNPSDVNQSLKELLREGLVQANPVVFGLYRLTTLGTTIKSTELGENQ</sequence>
<comment type="caution">
    <text evidence="1">The sequence shown here is derived from an EMBL/GenBank/DDBJ whole genome shotgun (WGS) entry which is preliminary data.</text>
</comment>
<reference evidence="1 2" key="1">
    <citation type="submission" date="2019-05" db="EMBL/GenBank/DDBJ databases">
        <title>We sequenced the genome of Paenibacillus hemerocallicola KCTC 33185 for further insight into its adaptation and study the phylogeny of Paenibacillus.</title>
        <authorList>
            <person name="Narsing Rao M.P."/>
        </authorList>
    </citation>
    <scope>NUCLEOTIDE SEQUENCE [LARGE SCALE GENOMIC DNA]</scope>
    <source>
        <strain evidence="1 2">KCTC 33185</strain>
    </source>
</reference>
<accession>A0A5C4TAN6</accession>
<name>A0A5C4TAN6_9BACL</name>
<dbReference type="RefSeq" id="WP_139602493.1">
    <property type="nucleotide sequence ID" value="NZ_VDCQ01000014.1"/>
</dbReference>